<evidence type="ECO:0000256" key="3">
    <source>
        <dbReference type="ARBA" id="ARBA00022741"/>
    </source>
</evidence>
<dbReference type="EMBL" id="CAJJDM010000001">
    <property type="protein sequence ID" value="CAD8042924.1"/>
    <property type="molecule type" value="Genomic_DNA"/>
</dbReference>
<keyword evidence="3" id="KW-0547">Nucleotide-binding</keyword>
<dbReference type="GO" id="GO:0016020">
    <property type="term" value="C:membrane"/>
    <property type="evidence" value="ECO:0007669"/>
    <property type="project" value="UniProtKB-SubCell"/>
</dbReference>
<dbReference type="SMART" id="SM00176">
    <property type="entry name" value="RAN"/>
    <property type="match status" value="1"/>
</dbReference>
<dbReference type="OMA" id="MICYDIT"/>
<dbReference type="PROSITE" id="PS51421">
    <property type="entry name" value="RAS"/>
    <property type="match status" value="1"/>
</dbReference>
<dbReference type="SMART" id="SM00174">
    <property type="entry name" value="RHO"/>
    <property type="match status" value="1"/>
</dbReference>
<evidence type="ECO:0000313" key="9">
    <source>
        <dbReference type="Proteomes" id="UP000688137"/>
    </source>
</evidence>
<dbReference type="GO" id="GO:0003924">
    <property type="term" value="F:GTPase activity"/>
    <property type="evidence" value="ECO:0007669"/>
    <property type="project" value="InterPro"/>
</dbReference>
<organism evidence="8 9">
    <name type="scientific">Paramecium primaurelia</name>
    <dbReference type="NCBI Taxonomy" id="5886"/>
    <lineage>
        <taxon>Eukaryota</taxon>
        <taxon>Sar</taxon>
        <taxon>Alveolata</taxon>
        <taxon>Ciliophora</taxon>
        <taxon>Intramacronucleata</taxon>
        <taxon>Oligohymenophorea</taxon>
        <taxon>Peniculida</taxon>
        <taxon>Parameciidae</taxon>
        <taxon>Paramecium</taxon>
    </lineage>
</organism>
<protein>
    <submittedName>
        <fullName evidence="8">Uncharacterized protein</fullName>
    </submittedName>
</protein>
<reference evidence="8" key="1">
    <citation type="submission" date="2021-01" db="EMBL/GenBank/DDBJ databases">
        <authorList>
            <consortium name="Genoscope - CEA"/>
            <person name="William W."/>
        </authorList>
    </citation>
    <scope>NUCLEOTIDE SEQUENCE</scope>
</reference>
<dbReference type="InterPro" id="IPR005225">
    <property type="entry name" value="Small_GTP-bd"/>
</dbReference>
<dbReference type="PROSITE" id="PS51420">
    <property type="entry name" value="RHO"/>
    <property type="match status" value="1"/>
</dbReference>
<evidence type="ECO:0000256" key="2">
    <source>
        <dbReference type="ARBA" id="ARBA00006270"/>
    </source>
</evidence>
<comment type="caution">
    <text evidence="8">The sequence shown here is derived from an EMBL/GenBank/DDBJ whole genome shotgun (WGS) entry which is preliminary data.</text>
</comment>
<keyword evidence="6" id="KW-0449">Lipoprotein</keyword>
<name>A0A8S1JLV0_PARPR</name>
<evidence type="ECO:0000256" key="1">
    <source>
        <dbReference type="ARBA" id="ARBA00004635"/>
    </source>
</evidence>
<evidence type="ECO:0000256" key="5">
    <source>
        <dbReference type="ARBA" id="ARBA00023136"/>
    </source>
</evidence>
<comment type="similarity">
    <text evidence="2">Belongs to the small GTPase superfamily. Rab family.</text>
</comment>
<evidence type="ECO:0000256" key="6">
    <source>
        <dbReference type="ARBA" id="ARBA00023288"/>
    </source>
</evidence>
<dbReference type="InterPro" id="IPR050209">
    <property type="entry name" value="Rab_GTPases_membrane_traffic"/>
</dbReference>
<dbReference type="GO" id="GO:0005525">
    <property type="term" value="F:GTP binding"/>
    <property type="evidence" value="ECO:0007669"/>
    <property type="project" value="UniProtKB-KW"/>
</dbReference>
<dbReference type="SMART" id="SM00173">
    <property type="entry name" value="RAS"/>
    <property type="match status" value="1"/>
</dbReference>
<dbReference type="AlphaFoldDB" id="A0A8S1JLV0"/>
<dbReference type="NCBIfam" id="TIGR00231">
    <property type="entry name" value="small_GTP"/>
    <property type="match status" value="1"/>
</dbReference>
<evidence type="ECO:0000313" key="8">
    <source>
        <dbReference type="EMBL" id="CAD8042924.1"/>
    </source>
</evidence>
<dbReference type="PANTHER" id="PTHR47979">
    <property type="entry name" value="DRAB11-RELATED"/>
    <property type="match status" value="1"/>
</dbReference>
<gene>
    <name evidence="8" type="ORF">PPRIM_AZ9-3.1.T0040143</name>
</gene>
<keyword evidence="7" id="KW-0636">Prenylation</keyword>
<evidence type="ECO:0000256" key="4">
    <source>
        <dbReference type="ARBA" id="ARBA00023134"/>
    </source>
</evidence>
<dbReference type="PROSITE" id="PS51419">
    <property type="entry name" value="RAB"/>
    <property type="match status" value="1"/>
</dbReference>
<keyword evidence="5" id="KW-0472">Membrane</keyword>
<dbReference type="Pfam" id="PF00071">
    <property type="entry name" value="Ras"/>
    <property type="match status" value="1"/>
</dbReference>
<evidence type="ECO:0000256" key="7">
    <source>
        <dbReference type="ARBA" id="ARBA00023289"/>
    </source>
</evidence>
<dbReference type="FunFam" id="3.40.50.300:FF:000274">
    <property type="entry name" value="ras-related protein RABA5a"/>
    <property type="match status" value="1"/>
</dbReference>
<dbReference type="Proteomes" id="UP000688137">
    <property type="component" value="Unassembled WGS sequence"/>
</dbReference>
<dbReference type="InterPro" id="IPR001806">
    <property type="entry name" value="Small_GTPase"/>
</dbReference>
<keyword evidence="9" id="KW-1185">Reference proteome</keyword>
<dbReference type="SMART" id="SM00175">
    <property type="entry name" value="RAB"/>
    <property type="match status" value="1"/>
</dbReference>
<dbReference type="CDD" id="cd01868">
    <property type="entry name" value="Rab11_like"/>
    <property type="match status" value="1"/>
</dbReference>
<keyword evidence="4" id="KW-0342">GTP-binding</keyword>
<accession>A0A8S1JLV0</accession>
<proteinExistence type="inferred from homology"/>
<comment type="subcellular location">
    <subcellularLocation>
        <location evidence="1">Membrane</location>
        <topology evidence="1">Lipid-anchor</topology>
    </subcellularLocation>
</comment>
<sequence length="216" mass="24436">MYDDEDYDILMKIIIVGDSGVGKTNLVNRFAQQTFLDDSKPTVGVEFFSRNIDIMGKTIKAQVWDTAGQEKFRAITYGYYRGAMGAMICYDITKEQSFLNVEKWIDELKDHGDSNLITMLIGTKSDLESKRVVRIEDGAQKALQHNMAFLETSSLKAANVGKAFSMLLEKIYVGIDNQGKEYQKRASLKLMSEPIQIQIADKSTKEDKNKSKKQCC</sequence>